<evidence type="ECO:0000313" key="2">
    <source>
        <dbReference type="Proteomes" id="UP000313066"/>
    </source>
</evidence>
<dbReference type="AlphaFoldDB" id="A0A5N6BYC8"/>
<proteinExistence type="predicted"/>
<comment type="caution">
    <text evidence="1">The sequence shown here is derived from an EMBL/GenBank/DDBJ whole genome shotgun (WGS) entry which is preliminary data.</text>
</comment>
<name>A0A5N6BYC8_9ACTN</name>
<reference evidence="1 2" key="1">
    <citation type="submission" date="2019-10" db="EMBL/GenBank/DDBJ databases">
        <title>Nonomuraea sp. nov., isolated from Phyllanthus amarus.</title>
        <authorList>
            <person name="Klykleung N."/>
            <person name="Tanasupawat S."/>
        </authorList>
    </citation>
    <scope>NUCLEOTIDE SEQUENCE [LARGE SCALE GENOMIC DNA]</scope>
    <source>
        <strain evidence="1 2">CR1-09</strain>
    </source>
</reference>
<dbReference type="RefSeq" id="WP_139574401.1">
    <property type="nucleotide sequence ID" value="NZ_VDMA02000005.1"/>
</dbReference>
<accession>A0A5N6BYC8</accession>
<dbReference type="Proteomes" id="UP000313066">
    <property type="component" value="Unassembled WGS sequence"/>
</dbReference>
<gene>
    <name evidence="1" type="ORF">FH610_012045</name>
</gene>
<sequence>MVRTLGSLTDRMLSTVVPAAEAQAVAKCVTIGTEQVNCTGGYPFTVATVTKKICVDFEAKTITLQTSGGC</sequence>
<dbReference type="EMBL" id="VDMA02000005">
    <property type="protein sequence ID" value="KAB8185504.1"/>
    <property type="molecule type" value="Genomic_DNA"/>
</dbReference>
<keyword evidence="2" id="KW-1185">Reference proteome</keyword>
<organism evidence="1 2">
    <name type="scientific">Microbispora catharanthi</name>
    <dbReference type="NCBI Taxonomy" id="1712871"/>
    <lineage>
        <taxon>Bacteria</taxon>
        <taxon>Bacillati</taxon>
        <taxon>Actinomycetota</taxon>
        <taxon>Actinomycetes</taxon>
        <taxon>Streptosporangiales</taxon>
        <taxon>Streptosporangiaceae</taxon>
        <taxon>Microbispora</taxon>
    </lineage>
</organism>
<protein>
    <submittedName>
        <fullName evidence="1">Uncharacterized protein</fullName>
    </submittedName>
</protein>
<evidence type="ECO:0000313" key="1">
    <source>
        <dbReference type="EMBL" id="KAB8185504.1"/>
    </source>
</evidence>